<dbReference type="AlphaFoldDB" id="A0A6G0WCW4"/>
<reference evidence="2 3" key="1">
    <citation type="submission" date="2019-07" db="EMBL/GenBank/DDBJ databases">
        <title>Genomics analysis of Aphanomyces spp. identifies a new class of oomycete effector associated with host adaptation.</title>
        <authorList>
            <person name="Gaulin E."/>
        </authorList>
    </citation>
    <scope>NUCLEOTIDE SEQUENCE [LARGE SCALE GENOMIC DNA]</scope>
    <source>
        <strain evidence="2 3">ATCC 201684</strain>
    </source>
</reference>
<feature type="compositionally biased region" description="Acidic residues" evidence="1">
    <location>
        <begin position="195"/>
        <end position="218"/>
    </location>
</feature>
<name>A0A6G0WCW4_9STRA</name>
<feature type="region of interest" description="Disordered" evidence="1">
    <location>
        <begin position="179"/>
        <end position="218"/>
    </location>
</feature>
<evidence type="ECO:0000256" key="1">
    <source>
        <dbReference type="SAM" id="MobiDB-lite"/>
    </source>
</evidence>
<protein>
    <submittedName>
        <fullName evidence="2">Uncharacterized protein</fullName>
    </submittedName>
</protein>
<sequence length="253" mass="29184">MKQFFGGTWIGDSFAAEDKTLWLILWHQDGSMYETTRNASDKPRALTCSGDEYLAVIHDTFHLGHSLVTLSNPVVENDQLVVELREERDGMNLRYDSWTMRLASPKDQRTVREKWCGAFADEEQQRRDLVRRVADLETLLKQKESLLHDAIQAKVDTEKQLVLQCVELINTKKQHIERLQNSLPKANKRKQPERGEEEDEEEEDEGSAAEEEDDDEVVEAASQAYSHVPSQSTHISAKRLLKQEEDDDFLNML</sequence>
<keyword evidence="3" id="KW-1185">Reference proteome</keyword>
<evidence type="ECO:0000313" key="2">
    <source>
        <dbReference type="EMBL" id="KAF0725127.1"/>
    </source>
</evidence>
<dbReference type="EMBL" id="VJMJ01000250">
    <property type="protein sequence ID" value="KAF0725127.1"/>
    <property type="molecule type" value="Genomic_DNA"/>
</dbReference>
<gene>
    <name evidence="2" type="ORF">Ae201684_016358</name>
</gene>
<evidence type="ECO:0000313" key="3">
    <source>
        <dbReference type="Proteomes" id="UP000481153"/>
    </source>
</evidence>
<comment type="caution">
    <text evidence="2">The sequence shown here is derived from an EMBL/GenBank/DDBJ whole genome shotgun (WGS) entry which is preliminary data.</text>
</comment>
<accession>A0A6G0WCW4</accession>
<organism evidence="2 3">
    <name type="scientific">Aphanomyces euteiches</name>
    <dbReference type="NCBI Taxonomy" id="100861"/>
    <lineage>
        <taxon>Eukaryota</taxon>
        <taxon>Sar</taxon>
        <taxon>Stramenopiles</taxon>
        <taxon>Oomycota</taxon>
        <taxon>Saprolegniomycetes</taxon>
        <taxon>Saprolegniales</taxon>
        <taxon>Verrucalvaceae</taxon>
        <taxon>Aphanomyces</taxon>
    </lineage>
</organism>
<proteinExistence type="predicted"/>
<dbReference type="Proteomes" id="UP000481153">
    <property type="component" value="Unassembled WGS sequence"/>
</dbReference>
<dbReference type="VEuPathDB" id="FungiDB:AeMF1_014901"/>